<name>A0A6L2L3D9_TANCI</name>
<proteinExistence type="predicted"/>
<dbReference type="EMBL" id="BKCJ010003618">
    <property type="protein sequence ID" value="GEU56168.1"/>
    <property type="molecule type" value="Genomic_DNA"/>
</dbReference>
<dbReference type="InterPro" id="IPR001810">
    <property type="entry name" value="F-box_dom"/>
</dbReference>
<dbReference type="NCBIfam" id="TIGR01640">
    <property type="entry name" value="F_box_assoc_1"/>
    <property type="match status" value="1"/>
</dbReference>
<dbReference type="InterPro" id="IPR017451">
    <property type="entry name" value="F-box-assoc_interact_dom"/>
</dbReference>
<dbReference type="Pfam" id="PF00646">
    <property type="entry name" value="F-box"/>
    <property type="match status" value="1"/>
</dbReference>
<dbReference type="PANTHER" id="PTHR31672">
    <property type="entry name" value="BNACNNG10540D PROTEIN"/>
    <property type="match status" value="1"/>
</dbReference>
<dbReference type="PANTHER" id="PTHR31672:SF13">
    <property type="entry name" value="F-BOX PROTEIN CPR30-LIKE"/>
    <property type="match status" value="1"/>
</dbReference>
<reference evidence="3" key="1">
    <citation type="journal article" date="2019" name="Sci. Rep.">
        <title>Draft genome of Tanacetum cinerariifolium, the natural source of mosquito coil.</title>
        <authorList>
            <person name="Yamashiro T."/>
            <person name="Shiraishi A."/>
            <person name="Satake H."/>
            <person name="Nakayama K."/>
        </authorList>
    </citation>
    <scope>NUCLEOTIDE SEQUENCE</scope>
</reference>
<organism evidence="3">
    <name type="scientific">Tanacetum cinerariifolium</name>
    <name type="common">Dalmatian daisy</name>
    <name type="synonym">Chrysanthemum cinerariifolium</name>
    <dbReference type="NCBI Taxonomy" id="118510"/>
    <lineage>
        <taxon>Eukaryota</taxon>
        <taxon>Viridiplantae</taxon>
        <taxon>Streptophyta</taxon>
        <taxon>Embryophyta</taxon>
        <taxon>Tracheophyta</taxon>
        <taxon>Spermatophyta</taxon>
        <taxon>Magnoliopsida</taxon>
        <taxon>eudicotyledons</taxon>
        <taxon>Gunneridae</taxon>
        <taxon>Pentapetalae</taxon>
        <taxon>asterids</taxon>
        <taxon>campanulids</taxon>
        <taxon>Asterales</taxon>
        <taxon>Asteraceae</taxon>
        <taxon>Asteroideae</taxon>
        <taxon>Anthemideae</taxon>
        <taxon>Anthemidinae</taxon>
        <taxon>Tanacetum</taxon>
    </lineage>
</organism>
<dbReference type="InterPro" id="IPR050796">
    <property type="entry name" value="SCF_F-box_component"/>
</dbReference>
<dbReference type="SUPFAM" id="SSF81383">
    <property type="entry name" value="F-box domain"/>
    <property type="match status" value="1"/>
</dbReference>
<feature type="domain" description="F-box" evidence="1">
    <location>
        <begin position="3"/>
        <end position="32"/>
    </location>
</feature>
<accession>A0A6L2L3D9</accession>
<dbReference type="InterPro" id="IPR036047">
    <property type="entry name" value="F-box-like_dom_sf"/>
</dbReference>
<evidence type="ECO:0000313" key="3">
    <source>
        <dbReference type="EMBL" id="GEU56168.1"/>
    </source>
</evidence>
<protein>
    <submittedName>
        <fullName evidence="3">F-box domain-containing protein</fullName>
    </submittedName>
</protein>
<sequence length="363" mass="41630">MFDIFSKVPAKCLARSRCVSKLWCQYIDDRYLMTVYDERFIEEPIPILYHFHERITRSLCFHVLESLQTRDAYHIDVLVPKEGPCLEFLQRKPLSRSSIVRTKVRGSCNGLMCLSQDEDDIVTSLVVVHPLKKECYELPPLPMRFDSSMSRESCGLGFDASTNTLKMICVLLKNSVPPGDLNMVRKNLCTMVHVFGTNSWREIPQVPPYCITDGAVFANGCLHWLVSRIDNKTEDAGRPVIWFDVEKEEFGLIDRPKRMCDLWINSRFSNDYLVDLNGEVGYVCARTMEARKRTLFVEPEEWDDDGVANDDYVEALVFNDDQYEEEVVTGDVGVNLMGWVCTFVVDPGSCDNLIAEEAVRNEN</sequence>
<evidence type="ECO:0000259" key="2">
    <source>
        <dbReference type="Pfam" id="PF08268"/>
    </source>
</evidence>
<comment type="caution">
    <text evidence="3">The sequence shown here is derived from an EMBL/GenBank/DDBJ whole genome shotgun (WGS) entry which is preliminary data.</text>
</comment>
<dbReference type="AlphaFoldDB" id="A0A6L2L3D9"/>
<feature type="domain" description="F-box associated beta-propeller type 3" evidence="2">
    <location>
        <begin position="100"/>
        <end position="296"/>
    </location>
</feature>
<gene>
    <name evidence="3" type="ORF">Tci_028146</name>
</gene>
<dbReference type="InterPro" id="IPR013187">
    <property type="entry name" value="F-box-assoc_dom_typ3"/>
</dbReference>
<dbReference type="Pfam" id="PF08268">
    <property type="entry name" value="FBA_3"/>
    <property type="match status" value="1"/>
</dbReference>
<evidence type="ECO:0000259" key="1">
    <source>
        <dbReference type="Pfam" id="PF00646"/>
    </source>
</evidence>